<name>A0A3P6QI49_DIBLA</name>
<dbReference type="OrthoDB" id="5771769at2759"/>
<protein>
    <submittedName>
        <fullName evidence="1">Uncharacterized protein</fullName>
    </submittedName>
</protein>
<accession>A0A3P6QI49</accession>
<gene>
    <name evidence="1" type="ORF">DILT_LOCUS357</name>
</gene>
<keyword evidence="2" id="KW-1185">Reference proteome</keyword>
<dbReference type="EMBL" id="UYRU01001409">
    <property type="protein sequence ID" value="VDK31651.1"/>
    <property type="molecule type" value="Genomic_DNA"/>
</dbReference>
<organism evidence="1 2">
    <name type="scientific">Dibothriocephalus latus</name>
    <name type="common">Fish tapeworm</name>
    <name type="synonym">Diphyllobothrium latum</name>
    <dbReference type="NCBI Taxonomy" id="60516"/>
    <lineage>
        <taxon>Eukaryota</taxon>
        <taxon>Metazoa</taxon>
        <taxon>Spiralia</taxon>
        <taxon>Lophotrochozoa</taxon>
        <taxon>Platyhelminthes</taxon>
        <taxon>Cestoda</taxon>
        <taxon>Eucestoda</taxon>
        <taxon>Diphyllobothriidea</taxon>
        <taxon>Diphyllobothriidae</taxon>
        <taxon>Dibothriocephalus</taxon>
    </lineage>
</organism>
<proteinExistence type="predicted"/>
<reference evidence="1 2" key="1">
    <citation type="submission" date="2018-11" db="EMBL/GenBank/DDBJ databases">
        <authorList>
            <consortium name="Pathogen Informatics"/>
        </authorList>
    </citation>
    <scope>NUCLEOTIDE SEQUENCE [LARGE SCALE GENOMIC DNA]</scope>
</reference>
<dbReference type="AlphaFoldDB" id="A0A3P6QI49"/>
<dbReference type="Proteomes" id="UP000281553">
    <property type="component" value="Unassembled WGS sequence"/>
</dbReference>
<evidence type="ECO:0000313" key="2">
    <source>
        <dbReference type="Proteomes" id="UP000281553"/>
    </source>
</evidence>
<sequence>MEVLPILTNMNSSHRCIVKELMQTRRDLHFPDLYIQMFRLDDSTELEADNRSEEPTALVAPGTTLTAGEAEMIGSGN</sequence>
<evidence type="ECO:0000313" key="1">
    <source>
        <dbReference type="EMBL" id="VDK31651.1"/>
    </source>
</evidence>